<evidence type="ECO:0000313" key="4">
    <source>
        <dbReference type="Proteomes" id="UP000756346"/>
    </source>
</evidence>
<dbReference type="PANTHER" id="PTHR23389">
    <property type="entry name" value="CHROMOSOME TRANSMISSION FIDELITY FACTOR 18"/>
    <property type="match status" value="1"/>
</dbReference>
<dbReference type="GO" id="GO:0005524">
    <property type="term" value="F:ATP binding"/>
    <property type="evidence" value="ECO:0007669"/>
    <property type="project" value="InterPro"/>
</dbReference>
<name>A0A9P9BWL0_9PEZI</name>
<dbReference type="EMBL" id="JAGTJQ010000001">
    <property type="protein sequence ID" value="KAH7041533.1"/>
    <property type="molecule type" value="Genomic_DNA"/>
</dbReference>
<evidence type="ECO:0000256" key="1">
    <source>
        <dbReference type="SAM" id="MobiDB-lite"/>
    </source>
</evidence>
<feature type="domain" description="AAA+ ATPase" evidence="2">
    <location>
        <begin position="112"/>
        <end position="312"/>
    </location>
</feature>
<dbReference type="GeneID" id="70182115"/>
<organism evidence="3 4">
    <name type="scientific">Microdochium trichocladiopsis</name>
    <dbReference type="NCBI Taxonomy" id="1682393"/>
    <lineage>
        <taxon>Eukaryota</taxon>
        <taxon>Fungi</taxon>
        <taxon>Dikarya</taxon>
        <taxon>Ascomycota</taxon>
        <taxon>Pezizomycotina</taxon>
        <taxon>Sordariomycetes</taxon>
        <taxon>Xylariomycetidae</taxon>
        <taxon>Xylariales</taxon>
        <taxon>Microdochiaceae</taxon>
        <taxon>Microdochium</taxon>
    </lineage>
</organism>
<feature type="region of interest" description="Disordered" evidence="1">
    <location>
        <begin position="694"/>
        <end position="734"/>
    </location>
</feature>
<evidence type="ECO:0000259" key="2">
    <source>
        <dbReference type="SMART" id="SM00382"/>
    </source>
</evidence>
<dbReference type="InterPro" id="IPR003593">
    <property type="entry name" value="AAA+_ATPase"/>
</dbReference>
<keyword evidence="4" id="KW-1185">Reference proteome</keyword>
<feature type="region of interest" description="Disordered" evidence="1">
    <location>
        <begin position="171"/>
        <end position="193"/>
    </location>
</feature>
<dbReference type="GO" id="GO:0016887">
    <property type="term" value="F:ATP hydrolysis activity"/>
    <property type="evidence" value="ECO:0007669"/>
    <property type="project" value="InterPro"/>
</dbReference>
<dbReference type="GO" id="GO:0003677">
    <property type="term" value="F:DNA binding"/>
    <property type="evidence" value="ECO:0007669"/>
    <property type="project" value="TreeGrafter"/>
</dbReference>
<dbReference type="SUPFAM" id="SSF52540">
    <property type="entry name" value="P-loop containing nucleoside triphosphate hydrolases"/>
    <property type="match status" value="1"/>
</dbReference>
<protein>
    <recommendedName>
        <fullName evidence="2">AAA+ ATPase domain-containing protein</fullName>
    </recommendedName>
</protein>
<comment type="caution">
    <text evidence="3">The sequence shown here is derived from an EMBL/GenBank/DDBJ whole genome shotgun (WGS) entry which is preliminary data.</text>
</comment>
<dbReference type="OrthoDB" id="9996895at2759"/>
<dbReference type="InterPro" id="IPR027417">
    <property type="entry name" value="P-loop_NTPase"/>
</dbReference>
<dbReference type="Proteomes" id="UP000756346">
    <property type="component" value="Unassembled WGS sequence"/>
</dbReference>
<dbReference type="AlphaFoldDB" id="A0A9P9BWL0"/>
<dbReference type="InterPro" id="IPR003959">
    <property type="entry name" value="ATPase_AAA_core"/>
</dbReference>
<dbReference type="GO" id="GO:0005634">
    <property type="term" value="C:nucleus"/>
    <property type="evidence" value="ECO:0007669"/>
    <property type="project" value="TreeGrafter"/>
</dbReference>
<feature type="region of interest" description="Disordered" evidence="1">
    <location>
        <begin position="79"/>
        <end position="102"/>
    </location>
</feature>
<proteinExistence type="predicted"/>
<accession>A0A9P9BWL0</accession>
<gene>
    <name evidence="3" type="ORF">B0I36DRAFT_312976</name>
</gene>
<dbReference type="PANTHER" id="PTHR23389:SF21">
    <property type="entry name" value="ATPASE FAMILY AAA DOMAIN-CONTAINING PROTEIN 5"/>
    <property type="match status" value="1"/>
</dbReference>
<reference evidence="3" key="1">
    <citation type="journal article" date="2021" name="Nat. Commun.">
        <title>Genetic determinants of endophytism in the Arabidopsis root mycobiome.</title>
        <authorList>
            <person name="Mesny F."/>
            <person name="Miyauchi S."/>
            <person name="Thiergart T."/>
            <person name="Pickel B."/>
            <person name="Atanasova L."/>
            <person name="Karlsson M."/>
            <person name="Huettel B."/>
            <person name="Barry K.W."/>
            <person name="Haridas S."/>
            <person name="Chen C."/>
            <person name="Bauer D."/>
            <person name="Andreopoulos W."/>
            <person name="Pangilinan J."/>
            <person name="LaButti K."/>
            <person name="Riley R."/>
            <person name="Lipzen A."/>
            <person name="Clum A."/>
            <person name="Drula E."/>
            <person name="Henrissat B."/>
            <person name="Kohler A."/>
            <person name="Grigoriev I.V."/>
            <person name="Martin F.M."/>
            <person name="Hacquard S."/>
        </authorList>
    </citation>
    <scope>NUCLEOTIDE SEQUENCE</scope>
    <source>
        <strain evidence="3">MPI-CAGE-CH-0230</strain>
    </source>
</reference>
<dbReference type="Gene3D" id="3.40.50.300">
    <property type="entry name" value="P-loop containing nucleotide triphosphate hydrolases"/>
    <property type="match status" value="1"/>
</dbReference>
<evidence type="ECO:0000313" key="3">
    <source>
        <dbReference type="EMBL" id="KAH7041533.1"/>
    </source>
</evidence>
<dbReference type="Pfam" id="PF00004">
    <property type="entry name" value="AAA"/>
    <property type="match status" value="1"/>
</dbReference>
<feature type="compositionally biased region" description="Acidic residues" evidence="1">
    <location>
        <begin position="79"/>
        <end position="91"/>
    </location>
</feature>
<dbReference type="RefSeq" id="XP_046019588.1">
    <property type="nucleotide sequence ID" value="XM_046152569.1"/>
</dbReference>
<sequence length="734" mass="80502">MAWTTKYAPTNAETVLQTGPEAQILRDWLHALIVQSVDTGSTAAATSKSKDAQLPVKKKRRRNKLDDFIVSDEDELGLAGADSDDEMDWAPEDGKGNKKKTVSRPIVAGARLSNTILLSGPHGCGKTAAVYAVAKELDFEVFEIHAGSRRSGKDILERVGDMTRNHLVQHHQAGEEAATPEVEDEVSRDLKSGKQGTMTSFFKAKTAKTKQPSTATTLLKPQKAVNSTEVQSEVRRPTKSQKQSLILLEEVDVLYEEDKQFWSTVIGMILQSRRPFVMTCTQENLVYASFPHLHGILRFSAPPTDLAVDLLLLIGANEGHNLTREAVEALYETRQHDLRAAITELNYWCQIGVGDPQGGFNWFFPRWPKGVDKDENGDTVRVVSTGTYQKGMGWFSRDTADSDSLANTAGEQLLHDVWSEWGIDIRQSENSFGSWASKMSTPDVSARGRLDLLVAADAFTTALSDADICSSGAFATGYEVNLDTTLPPLPSKAKEDHVLGRQLLEAHPWSQSPGLSAHASIAIERLACHHLAQPTHLERGPHVSSPEAIATSLIQSSFVLPKVKNIVRLDYSHAFDILATSPDRAAPAGGFDPSVFDRTMRLITLEVAPYVRSIVAYDERLRQERLLRSNILSEGGKPKKKMRTTRSALSALEGGVRASTRREKYFSADVNAHLVMATGGSGWDALACDGLPGQDATSSVATSPRLEDEDDALSEKPKRRSRIQIRDDSPDELA</sequence>
<dbReference type="SMART" id="SM00382">
    <property type="entry name" value="AAA"/>
    <property type="match status" value="1"/>
</dbReference>